<feature type="coiled-coil region" evidence="1">
    <location>
        <begin position="3391"/>
        <end position="3418"/>
    </location>
</feature>
<feature type="compositionally biased region" description="Basic and acidic residues" evidence="2">
    <location>
        <begin position="2320"/>
        <end position="2334"/>
    </location>
</feature>
<evidence type="ECO:0000256" key="2">
    <source>
        <dbReference type="SAM" id="MobiDB-lite"/>
    </source>
</evidence>
<dbReference type="PANTHER" id="PTHR22692:SF33">
    <property type="entry name" value="MYOSIN"/>
    <property type="match status" value="1"/>
</dbReference>
<feature type="domain" description="FERM" evidence="3">
    <location>
        <begin position="1122"/>
        <end position="1412"/>
    </location>
</feature>
<protein>
    <recommendedName>
        <fullName evidence="3">FERM domain-containing protein</fullName>
    </recommendedName>
</protein>
<dbReference type="OrthoDB" id="10262320at2759"/>
<dbReference type="InterPro" id="IPR051567">
    <property type="entry name" value="Unconventional_Myosin_ATPase"/>
</dbReference>
<dbReference type="SUPFAM" id="SSF47031">
    <property type="entry name" value="Second domain of FERM"/>
    <property type="match status" value="2"/>
</dbReference>
<dbReference type="PANTHER" id="PTHR22692">
    <property type="entry name" value="MYOSIN VII, XV"/>
    <property type="match status" value="1"/>
</dbReference>
<feature type="region of interest" description="Disordered" evidence="2">
    <location>
        <begin position="2312"/>
        <end position="2334"/>
    </location>
</feature>
<feature type="compositionally biased region" description="Acidic residues" evidence="2">
    <location>
        <begin position="2250"/>
        <end position="2260"/>
    </location>
</feature>
<dbReference type="PROSITE" id="PS50057">
    <property type="entry name" value="FERM_3"/>
    <property type="match status" value="2"/>
</dbReference>
<gene>
    <name evidence="4" type="ORF">TVAG_252220</name>
</gene>
<dbReference type="EMBL" id="DS113256">
    <property type="protein sequence ID" value="EAY15409.1"/>
    <property type="molecule type" value="Genomic_DNA"/>
</dbReference>
<evidence type="ECO:0000313" key="5">
    <source>
        <dbReference type="Proteomes" id="UP000001542"/>
    </source>
</evidence>
<keyword evidence="5" id="KW-1185">Reference proteome</keyword>
<dbReference type="InterPro" id="IPR035963">
    <property type="entry name" value="FERM_2"/>
</dbReference>
<feature type="region of interest" description="Disordered" evidence="2">
    <location>
        <begin position="2231"/>
        <end position="2260"/>
    </location>
</feature>
<dbReference type="RefSeq" id="XP_001327632.1">
    <property type="nucleotide sequence ID" value="XM_001327597.1"/>
</dbReference>
<dbReference type="VEuPathDB" id="TrichDB:TVAGG3_0846150"/>
<evidence type="ECO:0000313" key="4">
    <source>
        <dbReference type="EMBL" id="EAY15409.1"/>
    </source>
</evidence>
<evidence type="ECO:0000256" key="1">
    <source>
        <dbReference type="SAM" id="Coils"/>
    </source>
</evidence>
<dbReference type="InParanoid" id="A2DVW4"/>
<keyword evidence="1" id="KW-0175">Coiled coil</keyword>
<feature type="domain" description="FERM" evidence="3">
    <location>
        <begin position="723"/>
        <end position="1009"/>
    </location>
</feature>
<proteinExistence type="predicted"/>
<dbReference type="InterPro" id="IPR000299">
    <property type="entry name" value="FERM_domain"/>
</dbReference>
<evidence type="ECO:0000259" key="3">
    <source>
        <dbReference type="PROSITE" id="PS50057"/>
    </source>
</evidence>
<name>A2DVW4_TRIV3</name>
<reference evidence="4" key="2">
    <citation type="journal article" date="2007" name="Science">
        <title>Draft genome sequence of the sexually transmitted pathogen Trichomonas vaginalis.</title>
        <authorList>
            <person name="Carlton J.M."/>
            <person name="Hirt R.P."/>
            <person name="Silva J.C."/>
            <person name="Delcher A.L."/>
            <person name="Schatz M."/>
            <person name="Zhao Q."/>
            <person name="Wortman J.R."/>
            <person name="Bidwell S.L."/>
            <person name="Alsmark U.C.M."/>
            <person name="Besteiro S."/>
            <person name="Sicheritz-Ponten T."/>
            <person name="Noel C.J."/>
            <person name="Dacks J.B."/>
            <person name="Foster P.G."/>
            <person name="Simillion C."/>
            <person name="Van de Peer Y."/>
            <person name="Miranda-Saavedra D."/>
            <person name="Barton G.J."/>
            <person name="Westrop G.D."/>
            <person name="Mueller S."/>
            <person name="Dessi D."/>
            <person name="Fiori P.L."/>
            <person name="Ren Q."/>
            <person name="Paulsen I."/>
            <person name="Zhang H."/>
            <person name="Bastida-Corcuera F.D."/>
            <person name="Simoes-Barbosa A."/>
            <person name="Brown M.T."/>
            <person name="Hayes R.D."/>
            <person name="Mukherjee M."/>
            <person name="Okumura C.Y."/>
            <person name="Schneider R."/>
            <person name="Smith A.J."/>
            <person name="Vanacova S."/>
            <person name="Villalvazo M."/>
            <person name="Haas B.J."/>
            <person name="Pertea M."/>
            <person name="Feldblyum T.V."/>
            <person name="Utterback T.R."/>
            <person name="Shu C.L."/>
            <person name="Osoegawa K."/>
            <person name="de Jong P.J."/>
            <person name="Hrdy I."/>
            <person name="Horvathova L."/>
            <person name="Zubacova Z."/>
            <person name="Dolezal P."/>
            <person name="Malik S.B."/>
            <person name="Logsdon J.M. Jr."/>
            <person name="Henze K."/>
            <person name="Gupta A."/>
            <person name="Wang C.C."/>
            <person name="Dunne R.L."/>
            <person name="Upcroft J.A."/>
            <person name="Upcroft P."/>
            <person name="White O."/>
            <person name="Salzberg S.L."/>
            <person name="Tang P."/>
            <person name="Chiu C.-H."/>
            <person name="Lee Y.-S."/>
            <person name="Embley T.M."/>
            <person name="Coombs G.H."/>
            <person name="Mottram J.C."/>
            <person name="Tachezy J."/>
            <person name="Fraser-Liggett C.M."/>
            <person name="Johnson P.J."/>
        </authorList>
    </citation>
    <scope>NUCLEOTIDE SEQUENCE [LARGE SCALE GENOMIC DNA]</scope>
    <source>
        <strain evidence="4">G3</strain>
    </source>
</reference>
<dbReference type="VEuPathDB" id="TrichDB:TVAG_252220"/>
<accession>A2DVW4</accession>
<dbReference type="Proteomes" id="UP000001542">
    <property type="component" value="Unassembled WGS sequence"/>
</dbReference>
<organism evidence="4 5">
    <name type="scientific">Trichomonas vaginalis (strain ATCC PRA-98 / G3)</name>
    <dbReference type="NCBI Taxonomy" id="412133"/>
    <lineage>
        <taxon>Eukaryota</taxon>
        <taxon>Metamonada</taxon>
        <taxon>Parabasalia</taxon>
        <taxon>Trichomonadida</taxon>
        <taxon>Trichomonadidae</taxon>
        <taxon>Trichomonas</taxon>
    </lineage>
</organism>
<dbReference type="KEGG" id="tva:4773421"/>
<sequence>MDSVVALYTVEPTNHPEFSPFQYYLDQSGKLAIDFAKQYLNLNINLEYDAFFQRPDGSSQWVEPDQSLRQQGIQDGFIMALIPSQNLNNNQSQPMQMGIQSSTYVSAEGQYNNVPDQNQQMNNAEDTFNYASYYTNDNNNNYNQYYTNNFNSAFFNSVNGFQSSYQSTYGYAQQESDESQYTTGMYAKFNISDFYETGEYDPSQFQSTDDSSSAQQVGVELDININDQISEFQTMMGFGAMTDNSNAGESESITMETHFMFNKESIQKVYRLNMSHDEMLTAALAALGKYQDDKYGIFISLPDGTDAKWVEPEKFLEDVSPGPNYHVYIIKLLKPILVHSKHFKSQKLTLDISKKVCDLVEDIANFFKIGSFRCYTLCTVVGKRAIYLSIDKSIPEQTRSINEVFFARQYFLFTMEDLETFVTAEIAYKDAVECSNFSEIEFSKENLLKYTALRMNADPKFDPKHIPDDISPWMPGYLAKKGKGQGRGPVVQQFFEQNGTVNKFNAYRKFIKLCRKLVGFAERKYECKVTAQYQKQEFCLDPAVVYISPYRLVIHDGLNGNLEEKISFTEIVQVQCAQDMIITFSPKRDVFVQYVFSGPKVESMAKSISRYREITNMILQDRSKRYSNTGDFRKLINKKSRISLFTSNTIDKDAMKEFEYDKKFTGSILRRAAEYYLSIPHKDDRVLMIHLMDDLFCFMKDTDVIQSLCLQNGMTLYLLEPKYNIKYIFPDNTSIKMETTITMPISDIVPLLFKEKHQQAMLGYTLWYHGIDGQLHPLDSRKTIPEQVSYFKKLFLKRRFYILSKEVLQALSSAIQTLHDCRNYLIENKIKVDSETALKLALYSLYALGVKNIKKDKQDLKQLVPPTVSVSSSLQRKFDKMIQESQDMTQMSAARKYIGIVRKIDGFGAEEYPFYLYRDDAEPPHTIKDGSFVITPLGLSVLDKKGKVVIEKITYHSLKQFIMLGNNYILKYQHPPKTGKMIYVNISSDFAFDIDVVISYNLRLMRQVMLLNREREKQKREEIILRCSGGWKDENGVVHGPMVDLRYGLLSDNILKQAIWFDLDITQEELARQLLDLLPHDPKVQYATMIQVFKGVIHWLKPGMKLKEAQPYRDSIVYFHPAFAKIKFISPRETEGTMTIQIETLVCDLIPKVGLLLDVEYPQGYTFFYKEGNELIPLDTQKSIPEQTRDYSVLYFQRYYFVINKAEFQSKSALSTLYWDTKLLILSGKVDMRKDVAYELLVYALNAETREKVTEHSLPENFKSLLPYGFPIQKEARKEIIDMIKHKPCKSHTDAKLKYIALARMLPTFGAIDFDVIYMKFKKDTRADIPAILVCNAQSVRIVRQDLQKVLQLCEYRHFIRTECVANELSVKFSTDDAENSVSILCVLDKPELASSFITIVTQLYNLFLDLRREGFNPKKEDVNTSIDRVVLITKRWDDSKRELNIAYDMRYKGSDVRARAVRALHLDPRREYTPLLRLAKDEYRWIRPDDILGHHFPCDNMYITIFSTNVKIIVKYKDMEIELVVNITQPIHMLAPLIGECFNIEYPTGFTLFYESPGHSPVPLDLYYSIPEQYSGKFEFLFIRRFLAFTHQDRYFPYICRCLYPDVYDDIMDGVPALADSKATELAIYSIYAKNKENDPAKIKIPNTLDLYPRKTSAEQIHEKYITDTIRNGKVIHKDIAMQKYIGIAKQSLHFGCTIFKVKLCDDMQIQVPQKARVSIGPLGVHIYGRVNIVDDGQEKPIDLNEKITYNYICDFNIMIDHVILRVSMVNSRIRTFTISARHVKEMFVILRSFKMILYPYLQRREEIQKVSPELQEIIDNKNGLVAVFVSKKMFIPDPPEFLIPRTLEFEKIVMLLCHFLVLPYEPEKYALIHYKNNEYTQLKRSENLMSVDCQDGDGLIILEVDCYAQFMNISGNVIDYVFNVYSPLYDILPDVCKQLGYGTWIGHTIFVTQDDGSTRALDIQKPLAMQANLTTPLLVRRRFFLFSLEMLSQPDILFAVYKDCKYLVTKKMVMVSDDILTQLLILSLYATAEKPEDVPMMISQFKKEDWTIFIPANFDVTEGVKKKLISFLPYVPILSRQLAMFYYIGTVMDLKGFNDEVFMVTINTIYAQIDSILYLNPWRVFIQTEEDGTIAINTTYNWLINHECSNEKIIIRFMDQSNNNQSEFHLFTGSYKDINTFLSNIIFLYQLEEFSNISNILEGSAFINNGQRVSLTMNNAEIQLEVNNNRRRSSSASQAPPDLNNPPVEEDNYNPDDETEFNFIHTFDDNITSIDYNIDTPMITFDDYNIDDVDDKIEDVEVEYNKLEIPDIDDREDENNKVQEDNEPKEQHPANLLWRANEEGLNISRATNILNEIQVNLDVPEETIVHQDPTELFQKLAMINDQVSNFVESTENEDLREQFSEIYSHIDSIVTTTQNLVQTNQSFEAVSEDIKSQIQSAISIIKPAIDRTNNAKVVLIEKIQDEMAMNNYNNEKVDVPPLAKDLIGISEVSESITNELLFTAKQAGIDVVSFVQQIQNTSSTLTILSGSIADAQSSSQFNAHIQPHIKTVGNYIVRLEEIVKQAKEKNIELPNTEKSLKKLKKLYMSARDIVLVEADVENTSVVEKSSNASLRLSNAEKLSANNTPTDRMSIIIEKTSNTQEPSPIAPTESNPVSFGEGIPRMSSLTENPRMLIPQQQNNAKYIIVNANDEELDNTIDICQVEVQPQQMQQVPPDTLSTCSIAIQSINHLRDLLIQLSNSPKNDQLRFEAEFELQKVDSDIFDALMLLHPLTQTDQTAAMLYQKFYEIILQIRHQMDVISTRNITPLSVSKINNDLTYMVNHVDNLITPETMASLPQDQQERVRNMVDYIKDSYYDIQQAQSALEANAANGIAVIDAQKNIVELKSKLPEFNQELLHLSAINKNVAIPVIIERLSMNIDKAIQEKPAEDVSNIPYLLKFQEAMLSLQELINELVLSSDQEKIKADIDLSTRAKMTIEKAQQTYLNMVELRNQLLEDPYNDDLIKDALDLVREGIESMTEISNLSKRIADVSQNFKIPTINEQISTKLEEVVKVCDNSKQNEKVSMISGPPQKIEKPTVEQMQSVIDAVTHLAQVVQFYISLPEVDEDDEKRKDAVRLYEYMSSVLVSMKEMGENPTEDIFEYAIQISRLADKFQQIAMTVPTYTCNENADQLIPYGIQLLQTVKPVIIAQEQERPKMEEIVPNVTPELIKSSLVDVSKTLGTFNQKIYEVTNSETAQKNQIVQKTFTDWSNSINATIERVNAHINSPNYNIKQAKLDKEALNQLQQKVNLIPMNVRRNLDEKLITDITASISDVVDKTNVFVTMIKQLPTAKKIEIKVPPAPEIKEDDDIEDTIVVVQKQAQIINDTIQRIAQSPQIAASPNAQAVVQQMSENLKALQTEALNAQDEKVLYQRLNMIKEQMPSIISNAELIEPIIESPQFTSILKSFNDSSNSITKLITVPHMNKATSVKFIQHAQPQLQNFVAALAATSELAEVKDNPSLKSKFEALIAQSQTIMKELPTLKPRQAQLVCDEIYSATCGILPILYDSNFDQLEEAAQNIALVSEVFTSLPKTRKPKSAQLIIKDPVMKQDNVKQAVQESSNVIMENETSIPQHVIESIIEDLNVINDHKDSLPVHIVKSLQAITPQIKQGNTKSLIDCVRLISVCEKDYELRNQMLSDIATAAAVNAAQQVIDLQNSIKALHNQIVSNPTKFNAEAKYYDHIAQSSIKESDAKLLTETKSFSAALVNRESLNDASQAISLLLDSIKDNESVKAISQTLSESNNNLIKTLHQFDMCLGEIFLSQLDKIVTACDNTIIQNPGTASPAMKQFVRQTFPLLKNTNRSIELGPSELVQISNLYDAFNKSVVPTLTNIPPAYKDEIAAATKALTPMKPLISSWKTPIPLTGKQELRNVIRGTAVQLENIASSEDNVNINIPDVYAMSQNLQIAAIRAKSAGIEMAKIDPLVQQTVQNQKLLDQAVESNDVEKVKEIAKNLAAISSQLKLEITNIVPIVDANETSVKLINPELYLATIADASCLNVAKTAAVLMNQYKTKLDTLQKTKPEIIKKDITTPELIARSNIESQSSISVALNPIISITSTQVPTIVQSVQETSKVGAVSALSVPIQQQPKLVESNIEFMMAQRLEGIRQKQLNEFPDVVKMLSKPIDVKLSEDTITNAMMSIQQQTQLFANEEELRKTISRLTPDDIIVQQHALKLMTENIQLKKTDANIAEAAQLVQSKKVELLEAVAMNDEKPDLQLKSVEDVNRSVQRGFSTVNLVETLQALQQQIIAKTPELLKYVRSPEGIQLLKAPIPPTKLVDVQQRLIQTIKVADSPEQLDVILTNSTPDDMITTMRIIDSSLNLLSSDDVYNIIADPNIETTPIGVLKATNNLLQEKLKANEDHAKMMTLIQTETVAKSQEFVMDALQRLNLAQSLMTIQQFHTSVVPHLQQKLQAVDVSKPVNKELVDMYIPMISQELEYVNHPQQFAMAIPQLNPEDVEQQQEVLASLAATLATSKKSAIKYDLSNMKNTTVSLLDKVQNDVSDNLADKPEQLHLVKVKNDQSYDFFAQHQQLLNACQQTLEMGSVLQVIRQKVPNIDQLLTNGQAENLCSAKLNDSSLHDTRDKMLVLQQSTRESFKSLNEAIQNVKMEDLVVIFSLMSTQMMRMKDLDAVVTVVKSKSMQSRIFDKSLLIQQTPRKVETKKLVTDTQNVNNDLSESMKDLSQAQLCSSIANLMKIRQDAIQVDPKEKVEIVKSLQQNPEKLAQLQQQTYQQLYQVAVDPEQVKQSVSKEDKEAQVAQAMLLQHLSMAAAAPQYIAAACKDIDYTKIPSIEQSGALSQVAITNATQISGKLIGFQRALLTQDPSQLLKMASPDIATIDAINVATKENLERSQLRTKMSAIQRDIVSKNPQIVQAIHQSTISNPNVSQINLNTDEVKLYQGEIKTLVGTNASPIVINNMMATANQDQMVKKMAVLNDLIQITKPANPVVTTFSNIAGLDSILNTQINADIAVVSAAPLVTKNYRSEQNIVANAAQRASEVVPIMAQFSALPISECKNIFATTNTRAIEIVSKLMTTKSNSEREELVDELSKQCPKLVASLTRHLAMISDSKLRSQLIADPAQILQIVNEISSSSSDLSNPQNQQRFRQMCTALLQNLKNLYASLVHVNVAKTTVTAEPETTTSNVLESFEKLVAAIDTNDIEKISQELIDFTAMKVKRTALNETSANIDPIIDQISQIDKAVQRYYITNSAADGQLTTVLNQVKSNSIQILKRETVNVFKQVADLGSIAQIDGYFTQAKSDINDATNKLILSVQARNPEMQKDAINLIIKSFASCESAMYRGFELSNNINSVIATDYLSMVCSGSTATRNIIEVAKSRAVSSTVIRRATRSYNRIIESMSSMLQDTSKTENESKSQLDLAKVGFVNALAGSVKTMSSALATCANCKVPEVYLSFLATEKPVFDQIVPTIVKIASQVTSCNTNKQAGADFSSLIDSLAESINDFQKCSFNPKTETEQSAHAFLKVAAKTQKILVAMNSLTDVIPKTPDMESAELLPKEFKLPHVPNTENIDIHHCLDVLIQSIKDFNEKKTVFFQIVNHPQATNQYIVQSFQPFMQQMSQTITQVLACSATAYSLDHQSSLASAAGLITTDFSSFLSALRNRFLLIGDFDANSSQIMESISNVLDQTIKTATEASELAKNSEGEFKAIIDKLHPAIVAINASKTEYEKYKEQIENNEQNRFTELAKTTIIEPCLGMSTAAHKLLLFSCGKLDAVDNFDNLAEFAMKLIATLNEAMETANTVIKNRPPVAEAFISPCLSSVGECGKTLAQTATKNAEAQKLLDAVLTLANAILNLASTTAATAARKSQPKAQAKSGSGSGPSIAVKSNLLKRLDLEARVIKARTLLEKYEKDFAKLN</sequence>
<dbReference type="STRING" id="5722.A2DVW4"/>
<reference evidence="4" key="1">
    <citation type="submission" date="2006-10" db="EMBL/GenBank/DDBJ databases">
        <authorList>
            <person name="Amadeo P."/>
            <person name="Zhao Q."/>
            <person name="Wortman J."/>
            <person name="Fraser-Liggett C."/>
            <person name="Carlton J."/>
        </authorList>
    </citation>
    <scope>NUCLEOTIDE SEQUENCE</scope>
    <source>
        <strain evidence="4">G3</strain>
    </source>
</reference>